<name>A0A5C3PRX6_9APHY</name>
<feature type="compositionally biased region" description="Polar residues" evidence="1">
    <location>
        <begin position="44"/>
        <end position="57"/>
    </location>
</feature>
<gene>
    <name evidence="2" type="ORF">K466DRAFT_582909</name>
</gene>
<dbReference type="Proteomes" id="UP000308197">
    <property type="component" value="Unassembled WGS sequence"/>
</dbReference>
<dbReference type="InParanoid" id="A0A5C3PRX6"/>
<sequence>MRRTRLCRLGLAPVRQLVYAPPPCSTRTRGHGWRRNIKHDGSSEVASGSPRPSSAKHNFTFDDLLISSGSVRNKVVRVARLRG</sequence>
<accession>A0A5C3PRX6</accession>
<evidence type="ECO:0000313" key="3">
    <source>
        <dbReference type="Proteomes" id="UP000308197"/>
    </source>
</evidence>
<proteinExistence type="predicted"/>
<reference evidence="2 3" key="1">
    <citation type="journal article" date="2019" name="Nat. Ecol. Evol.">
        <title>Megaphylogeny resolves global patterns of mushroom evolution.</title>
        <authorList>
            <person name="Varga T."/>
            <person name="Krizsan K."/>
            <person name="Foldi C."/>
            <person name="Dima B."/>
            <person name="Sanchez-Garcia M."/>
            <person name="Sanchez-Ramirez S."/>
            <person name="Szollosi G.J."/>
            <person name="Szarkandi J.G."/>
            <person name="Papp V."/>
            <person name="Albert L."/>
            <person name="Andreopoulos W."/>
            <person name="Angelini C."/>
            <person name="Antonin V."/>
            <person name="Barry K.W."/>
            <person name="Bougher N.L."/>
            <person name="Buchanan P."/>
            <person name="Buyck B."/>
            <person name="Bense V."/>
            <person name="Catcheside P."/>
            <person name="Chovatia M."/>
            <person name="Cooper J."/>
            <person name="Damon W."/>
            <person name="Desjardin D."/>
            <person name="Finy P."/>
            <person name="Geml J."/>
            <person name="Haridas S."/>
            <person name="Hughes K."/>
            <person name="Justo A."/>
            <person name="Karasinski D."/>
            <person name="Kautmanova I."/>
            <person name="Kiss B."/>
            <person name="Kocsube S."/>
            <person name="Kotiranta H."/>
            <person name="LaButti K.M."/>
            <person name="Lechner B.E."/>
            <person name="Liimatainen K."/>
            <person name="Lipzen A."/>
            <person name="Lukacs Z."/>
            <person name="Mihaltcheva S."/>
            <person name="Morgado L.N."/>
            <person name="Niskanen T."/>
            <person name="Noordeloos M.E."/>
            <person name="Ohm R.A."/>
            <person name="Ortiz-Santana B."/>
            <person name="Ovrebo C."/>
            <person name="Racz N."/>
            <person name="Riley R."/>
            <person name="Savchenko A."/>
            <person name="Shiryaev A."/>
            <person name="Soop K."/>
            <person name="Spirin V."/>
            <person name="Szebenyi C."/>
            <person name="Tomsovsky M."/>
            <person name="Tulloss R.E."/>
            <person name="Uehling J."/>
            <person name="Grigoriev I.V."/>
            <person name="Vagvolgyi C."/>
            <person name="Papp T."/>
            <person name="Martin F.M."/>
            <person name="Miettinen O."/>
            <person name="Hibbett D.S."/>
            <person name="Nagy L.G."/>
        </authorList>
    </citation>
    <scope>NUCLEOTIDE SEQUENCE [LARGE SCALE GENOMIC DNA]</scope>
    <source>
        <strain evidence="2 3">HHB13444</strain>
    </source>
</reference>
<feature type="region of interest" description="Disordered" evidence="1">
    <location>
        <begin position="23"/>
        <end position="57"/>
    </location>
</feature>
<evidence type="ECO:0000256" key="1">
    <source>
        <dbReference type="SAM" id="MobiDB-lite"/>
    </source>
</evidence>
<evidence type="ECO:0000313" key="2">
    <source>
        <dbReference type="EMBL" id="TFK91359.1"/>
    </source>
</evidence>
<organism evidence="2 3">
    <name type="scientific">Polyporus arcularius HHB13444</name>
    <dbReference type="NCBI Taxonomy" id="1314778"/>
    <lineage>
        <taxon>Eukaryota</taxon>
        <taxon>Fungi</taxon>
        <taxon>Dikarya</taxon>
        <taxon>Basidiomycota</taxon>
        <taxon>Agaricomycotina</taxon>
        <taxon>Agaricomycetes</taxon>
        <taxon>Polyporales</taxon>
        <taxon>Polyporaceae</taxon>
        <taxon>Polyporus</taxon>
    </lineage>
</organism>
<keyword evidence="3" id="KW-1185">Reference proteome</keyword>
<protein>
    <submittedName>
        <fullName evidence="2">Uncharacterized protein</fullName>
    </submittedName>
</protein>
<dbReference type="EMBL" id="ML211022">
    <property type="protein sequence ID" value="TFK91359.1"/>
    <property type="molecule type" value="Genomic_DNA"/>
</dbReference>
<dbReference type="AlphaFoldDB" id="A0A5C3PRX6"/>
<feature type="compositionally biased region" description="Basic residues" evidence="1">
    <location>
        <begin position="28"/>
        <end position="37"/>
    </location>
</feature>